<dbReference type="PANTHER" id="PTHR19944">
    <property type="entry name" value="MHC CLASS II-RELATED"/>
    <property type="match status" value="1"/>
</dbReference>
<dbReference type="SMART" id="SM00407">
    <property type="entry name" value="IGc1"/>
    <property type="match status" value="1"/>
</dbReference>
<dbReference type="SUPFAM" id="SSF54452">
    <property type="entry name" value="MHC antigen-recognition domain"/>
    <property type="match status" value="1"/>
</dbReference>
<evidence type="ECO:0000256" key="9">
    <source>
        <dbReference type="ARBA" id="ARBA00023157"/>
    </source>
</evidence>
<evidence type="ECO:0000256" key="10">
    <source>
        <dbReference type="ARBA" id="ARBA00023180"/>
    </source>
</evidence>
<keyword evidence="9" id="KW-1015">Disulfide bond</keyword>
<gene>
    <name evidence="13" type="primary">Ha22</name>
    <name evidence="13" type="ORF">CEUAER_R12741</name>
</gene>
<evidence type="ECO:0000256" key="1">
    <source>
        <dbReference type="ARBA" id="ARBA00004479"/>
    </source>
</evidence>
<dbReference type="InterPro" id="IPR014745">
    <property type="entry name" value="MHC_II_a/b_N"/>
</dbReference>
<dbReference type="InterPro" id="IPR007110">
    <property type="entry name" value="Ig-like_dom"/>
</dbReference>
<dbReference type="SMART" id="SM00920">
    <property type="entry name" value="MHC_II_alpha"/>
    <property type="match status" value="1"/>
</dbReference>
<protein>
    <submittedName>
        <fullName evidence="13">HA22 protein</fullName>
    </submittedName>
</protein>
<evidence type="ECO:0000256" key="2">
    <source>
        <dbReference type="ARBA" id="ARBA00007394"/>
    </source>
</evidence>
<dbReference type="Pfam" id="PF00993">
    <property type="entry name" value="MHC_II_alpha"/>
    <property type="match status" value="1"/>
</dbReference>
<reference evidence="13 14" key="1">
    <citation type="submission" date="2019-09" db="EMBL/GenBank/DDBJ databases">
        <title>Bird 10,000 Genomes (B10K) Project - Family phase.</title>
        <authorList>
            <person name="Zhang G."/>
        </authorList>
    </citation>
    <scope>NUCLEOTIDE SEQUENCE [LARGE SCALE GENOMIC DNA]</scope>
    <source>
        <strain evidence="13">B10K-CU-031-02</strain>
        <tissue evidence="13">Muscle</tissue>
    </source>
</reference>
<keyword evidence="3" id="KW-0812">Transmembrane</keyword>
<sequence length="207" mass="23570">ENTIHQAEFQQRLGESQQAAGEYQQAFNADEVFHVDLEKQETVWRLPEFGEVTSFEAQGALQNAAIGKHNLDIMIQRSNGSQGTIVQPEVTVFPKHPVELGDPNVLICYVDKFWPSVITISWLRNGREVKDGVFETVFYPRDDHSFRKFSYLTFIPTRGESYDCRVDHWGFSTPFRRHWELQVPLPVSETTETVVCALGLAVGIIGI</sequence>
<comment type="caution">
    <text evidence="13">The sequence shown here is derived from an EMBL/GenBank/DDBJ whole genome shotgun (WGS) entry which is preliminary data.</text>
</comment>
<dbReference type="GO" id="GO:0002250">
    <property type="term" value="P:adaptive immune response"/>
    <property type="evidence" value="ECO:0007669"/>
    <property type="project" value="UniProtKB-KW"/>
</dbReference>
<keyword evidence="8" id="KW-0472">Membrane</keyword>
<dbReference type="Gene3D" id="2.60.40.10">
    <property type="entry name" value="Immunoglobulins"/>
    <property type="match status" value="1"/>
</dbReference>
<keyword evidence="7" id="KW-1064">Adaptive immunity</keyword>
<accession>A0A7L4KFK6</accession>
<evidence type="ECO:0000256" key="6">
    <source>
        <dbReference type="ARBA" id="ARBA00022989"/>
    </source>
</evidence>
<keyword evidence="5" id="KW-0391">Immunity</keyword>
<organism evidence="13 14">
    <name type="scientific">Ceuthmochares aereus</name>
    <dbReference type="NCBI Taxonomy" id="1961834"/>
    <lineage>
        <taxon>Eukaryota</taxon>
        <taxon>Metazoa</taxon>
        <taxon>Chordata</taxon>
        <taxon>Craniata</taxon>
        <taxon>Vertebrata</taxon>
        <taxon>Euteleostomi</taxon>
        <taxon>Archelosauria</taxon>
        <taxon>Archosauria</taxon>
        <taxon>Dinosauria</taxon>
        <taxon>Saurischia</taxon>
        <taxon>Theropoda</taxon>
        <taxon>Coelurosauria</taxon>
        <taxon>Aves</taxon>
        <taxon>Neognathae</taxon>
        <taxon>Neoaves</taxon>
        <taxon>Otidimorphae</taxon>
        <taxon>Cuculiformes</taxon>
        <taxon>Cuculidae</taxon>
        <taxon>Ceuthmochares</taxon>
    </lineage>
</organism>
<dbReference type="EMBL" id="VWPQ01015681">
    <property type="protein sequence ID" value="NXY51567.1"/>
    <property type="molecule type" value="Genomic_DNA"/>
</dbReference>
<evidence type="ECO:0000313" key="13">
    <source>
        <dbReference type="EMBL" id="NXY51567.1"/>
    </source>
</evidence>
<dbReference type="PANTHER" id="PTHR19944:SF86">
    <property type="entry name" value="HLA CLASS II HISTOCOMPATIBILITY ANTIGEN, DR ALPHA CHAIN"/>
    <property type="match status" value="1"/>
</dbReference>
<feature type="non-terminal residue" evidence="13">
    <location>
        <position position="207"/>
    </location>
</feature>
<dbReference type="InterPro" id="IPR050160">
    <property type="entry name" value="MHC/Immunoglobulin"/>
</dbReference>
<evidence type="ECO:0000256" key="8">
    <source>
        <dbReference type="ARBA" id="ARBA00023136"/>
    </source>
</evidence>
<evidence type="ECO:0000256" key="5">
    <source>
        <dbReference type="ARBA" id="ARBA00022859"/>
    </source>
</evidence>
<keyword evidence="14" id="KW-1185">Reference proteome</keyword>
<dbReference type="Gene3D" id="3.10.320.10">
    <property type="entry name" value="Class II Histocompatibility Antigen, M Beta Chain, Chain B, domain 1"/>
    <property type="match status" value="1"/>
</dbReference>
<dbReference type="PROSITE" id="PS00290">
    <property type="entry name" value="IG_MHC"/>
    <property type="match status" value="1"/>
</dbReference>
<keyword evidence="10" id="KW-0325">Glycoprotein</keyword>
<keyword evidence="6" id="KW-1133">Transmembrane helix</keyword>
<evidence type="ECO:0000313" key="14">
    <source>
        <dbReference type="Proteomes" id="UP000519239"/>
    </source>
</evidence>
<keyword evidence="11" id="KW-0491">MHC II</keyword>
<dbReference type="InterPro" id="IPR036179">
    <property type="entry name" value="Ig-like_dom_sf"/>
</dbReference>
<keyword evidence="4" id="KW-0732">Signal</keyword>
<proteinExistence type="inferred from homology"/>
<dbReference type="InterPro" id="IPR003006">
    <property type="entry name" value="Ig/MHC_CS"/>
</dbReference>
<dbReference type="GO" id="GO:0042613">
    <property type="term" value="C:MHC class II protein complex"/>
    <property type="evidence" value="ECO:0007669"/>
    <property type="project" value="UniProtKB-KW"/>
</dbReference>
<evidence type="ECO:0000256" key="3">
    <source>
        <dbReference type="ARBA" id="ARBA00022692"/>
    </source>
</evidence>
<dbReference type="Pfam" id="PF07654">
    <property type="entry name" value="C1-set"/>
    <property type="match status" value="1"/>
</dbReference>
<dbReference type="InterPro" id="IPR011162">
    <property type="entry name" value="MHC_I/II-like_Ag-recog"/>
</dbReference>
<comment type="subcellular location">
    <subcellularLocation>
        <location evidence="1">Membrane</location>
        <topology evidence="1">Single-pass type I membrane protein</topology>
    </subcellularLocation>
</comment>
<dbReference type="CDD" id="cd05767">
    <property type="entry name" value="IgC1_MHC_II_alpha"/>
    <property type="match status" value="1"/>
</dbReference>
<feature type="non-terminal residue" evidence="13">
    <location>
        <position position="1"/>
    </location>
</feature>
<evidence type="ECO:0000256" key="7">
    <source>
        <dbReference type="ARBA" id="ARBA00023130"/>
    </source>
</evidence>
<dbReference type="OrthoDB" id="8925804at2759"/>
<dbReference type="PROSITE" id="PS50835">
    <property type="entry name" value="IG_LIKE"/>
    <property type="match status" value="1"/>
</dbReference>
<dbReference type="InterPro" id="IPR013783">
    <property type="entry name" value="Ig-like_fold"/>
</dbReference>
<comment type="similarity">
    <text evidence="2">Belongs to the MHC class II family.</text>
</comment>
<dbReference type="AlphaFoldDB" id="A0A7L4KFK6"/>
<dbReference type="InterPro" id="IPR001003">
    <property type="entry name" value="MHC_II_a_N"/>
</dbReference>
<evidence type="ECO:0000259" key="12">
    <source>
        <dbReference type="PROSITE" id="PS50835"/>
    </source>
</evidence>
<evidence type="ECO:0000256" key="4">
    <source>
        <dbReference type="ARBA" id="ARBA00022729"/>
    </source>
</evidence>
<dbReference type="InterPro" id="IPR003597">
    <property type="entry name" value="Ig_C1-set"/>
</dbReference>
<dbReference type="SUPFAM" id="SSF48726">
    <property type="entry name" value="Immunoglobulin"/>
    <property type="match status" value="1"/>
</dbReference>
<evidence type="ECO:0000256" key="11">
    <source>
        <dbReference type="ARBA" id="ARBA00023182"/>
    </source>
</evidence>
<name>A0A7L4KFK6_9AVES</name>
<dbReference type="GO" id="GO:0002504">
    <property type="term" value="P:antigen processing and presentation of peptide or polysaccharide antigen via MHC class II"/>
    <property type="evidence" value="ECO:0007669"/>
    <property type="project" value="UniProtKB-KW"/>
</dbReference>
<feature type="domain" description="Ig-like" evidence="12">
    <location>
        <begin position="88"/>
        <end position="168"/>
    </location>
</feature>
<dbReference type="Proteomes" id="UP000519239">
    <property type="component" value="Unassembled WGS sequence"/>
</dbReference>